<dbReference type="PATRIC" id="fig|1203610.3.peg.4361"/>
<keyword evidence="1" id="KW-0001">2Fe-2S</keyword>
<gene>
    <name evidence="6" type="ORF">HMPREF1536_04283</name>
</gene>
<dbReference type="GO" id="GO:0046872">
    <property type="term" value="F:metal ion binding"/>
    <property type="evidence" value="ECO:0007669"/>
    <property type="project" value="UniProtKB-KW"/>
</dbReference>
<keyword evidence="2" id="KW-0479">Metal-binding</keyword>
<dbReference type="InterPro" id="IPR018967">
    <property type="entry name" value="FeS-contain_CDGSH-typ"/>
</dbReference>
<dbReference type="Proteomes" id="UP000033035">
    <property type="component" value="Unassembled WGS sequence"/>
</dbReference>
<comment type="caution">
    <text evidence="6">The sequence shown here is derived from an EMBL/GenBank/DDBJ whole genome shotgun (WGS) entry which is preliminary data.</text>
</comment>
<dbReference type="Pfam" id="PF09360">
    <property type="entry name" value="zf-CDGSH"/>
    <property type="match status" value="1"/>
</dbReference>
<evidence type="ECO:0000313" key="7">
    <source>
        <dbReference type="Proteomes" id="UP000033035"/>
    </source>
</evidence>
<dbReference type="RefSeq" id="WP_028729213.1">
    <property type="nucleotide sequence ID" value="NZ_KE386763.1"/>
</dbReference>
<dbReference type="SMART" id="SM00704">
    <property type="entry name" value="ZnF_CDGSH"/>
    <property type="match status" value="1"/>
</dbReference>
<dbReference type="STRING" id="1203610.HMPREF1536_04283"/>
<evidence type="ECO:0000259" key="5">
    <source>
        <dbReference type="SMART" id="SM00704"/>
    </source>
</evidence>
<keyword evidence="3" id="KW-0408">Iron</keyword>
<organism evidence="6 7">
    <name type="scientific">Parabacteroides gordonii MS-1 = DSM 23371</name>
    <dbReference type="NCBI Taxonomy" id="1203610"/>
    <lineage>
        <taxon>Bacteria</taxon>
        <taxon>Pseudomonadati</taxon>
        <taxon>Bacteroidota</taxon>
        <taxon>Bacteroidia</taxon>
        <taxon>Bacteroidales</taxon>
        <taxon>Tannerellaceae</taxon>
        <taxon>Parabacteroides</taxon>
    </lineage>
</organism>
<accession>A0A0F5IUJ6</accession>
<keyword evidence="7" id="KW-1185">Reference proteome</keyword>
<dbReference type="InterPro" id="IPR042216">
    <property type="entry name" value="MitoNEET_CISD"/>
</dbReference>
<dbReference type="GO" id="GO:0051537">
    <property type="term" value="F:2 iron, 2 sulfur cluster binding"/>
    <property type="evidence" value="ECO:0007669"/>
    <property type="project" value="UniProtKB-KW"/>
</dbReference>
<evidence type="ECO:0000256" key="2">
    <source>
        <dbReference type="ARBA" id="ARBA00022723"/>
    </source>
</evidence>
<feature type="domain" description="Iron-binding zinc finger CDGSH type" evidence="5">
    <location>
        <begin position="24"/>
        <end position="62"/>
    </location>
</feature>
<evidence type="ECO:0000256" key="1">
    <source>
        <dbReference type="ARBA" id="ARBA00022714"/>
    </source>
</evidence>
<dbReference type="EMBL" id="AQHW01000025">
    <property type="protein sequence ID" value="KKB49219.1"/>
    <property type="molecule type" value="Genomic_DNA"/>
</dbReference>
<dbReference type="Gene3D" id="3.40.5.90">
    <property type="entry name" value="CDGSH iron-sulfur domain, mitoNEET-type"/>
    <property type="match status" value="1"/>
</dbReference>
<reference evidence="6 7" key="1">
    <citation type="submission" date="2013-04" db="EMBL/GenBank/DDBJ databases">
        <title>The Genome Sequence of Parabacteroides gordonii DSM 23371.</title>
        <authorList>
            <consortium name="The Broad Institute Genomics Platform"/>
            <person name="Earl A."/>
            <person name="Ward D."/>
            <person name="Feldgarden M."/>
            <person name="Gevers D."/>
            <person name="Martens E."/>
            <person name="Sakamoto M."/>
            <person name="Benno Y."/>
            <person name="Suzuki N."/>
            <person name="Matsunaga N."/>
            <person name="Koshihara K."/>
            <person name="Seki M."/>
            <person name="Komiya H."/>
            <person name="Walker B."/>
            <person name="Young S."/>
            <person name="Zeng Q."/>
            <person name="Gargeya S."/>
            <person name="Fitzgerald M."/>
            <person name="Haas B."/>
            <person name="Abouelleil A."/>
            <person name="Allen A.W."/>
            <person name="Alvarado L."/>
            <person name="Arachchi H.M."/>
            <person name="Berlin A.M."/>
            <person name="Chapman S.B."/>
            <person name="Gainer-Dewar J."/>
            <person name="Goldberg J."/>
            <person name="Griggs A."/>
            <person name="Gujja S."/>
            <person name="Hansen M."/>
            <person name="Howarth C."/>
            <person name="Imamovic A."/>
            <person name="Ireland A."/>
            <person name="Larimer J."/>
            <person name="McCowan C."/>
            <person name="Murphy C."/>
            <person name="Pearson M."/>
            <person name="Poon T.W."/>
            <person name="Priest M."/>
            <person name="Roberts A."/>
            <person name="Saif S."/>
            <person name="Shea T."/>
            <person name="Sisk P."/>
            <person name="Sykes S."/>
            <person name="Wortman J."/>
            <person name="Nusbaum C."/>
            <person name="Birren B."/>
        </authorList>
    </citation>
    <scope>NUCLEOTIDE SEQUENCE [LARGE SCALE GENOMIC DNA]</scope>
    <source>
        <strain evidence="6 7">MS-1</strain>
    </source>
</reference>
<dbReference type="HOGENOM" id="CLU_173940_2_0_10"/>
<dbReference type="GO" id="GO:0005737">
    <property type="term" value="C:cytoplasm"/>
    <property type="evidence" value="ECO:0007669"/>
    <property type="project" value="UniProtKB-ARBA"/>
</dbReference>
<evidence type="ECO:0000256" key="3">
    <source>
        <dbReference type="ARBA" id="ARBA00023004"/>
    </source>
</evidence>
<dbReference type="AlphaFoldDB" id="A0A0F5IUJ6"/>
<evidence type="ECO:0000256" key="4">
    <source>
        <dbReference type="ARBA" id="ARBA00023014"/>
    </source>
</evidence>
<proteinExistence type="predicted"/>
<name>A0A0F5IUJ6_9BACT</name>
<protein>
    <recommendedName>
        <fullName evidence="5">Iron-binding zinc finger CDGSH type domain-containing protein</fullName>
    </recommendedName>
</protein>
<evidence type="ECO:0000313" key="6">
    <source>
        <dbReference type="EMBL" id="KKB49219.1"/>
    </source>
</evidence>
<keyword evidence="4" id="KW-0411">Iron-sulfur</keyword>
<sequence length="63" mass="6948">MENRTNEQPLAELKAVAKGPLLVKGPVKLITPEGKEMIMEKTALCRCGHSKNQPFCDGSHMKL</sequence>